<organism evidence="1">
    <name type="scientific">marine sediment metagenome</name>
    <dbReference type="NCBI Taxonomy" id="412755"/>
    <lineage>
        <taxon>unclassified sequences</taxon>
        <taxon>metagenomes</taxon>
        <taxon>ecological metagenomes</taxon>
    </lineage>
</organism>
<proteinExistence type="predicted"/>
<protein>
    <submittedName>
        <fullName evidence="1">Uncharacterized protein</fullName>
    </submittedName>
</protein>
<gene>
    <name evidence="1" type="ORF">LCGC14_1895950</name>
</gene>
<feature type="non-terminal residue" evidence="1">
    <location>
        <position position="471"/>
    </location>
</feature>
<dbReference type="EMBL" id="LAZR01019768">
    <property type="protein sequence ID" value="KKL91314.1"/>
    <property type="molecule type" value="Genomic_DNA"/>
</dbReference>
<accession>A0A0F9FY39</accession>
<evidence type="ECO:0000313" key="1">
    <source>
        <dbReference type="EMBL" id="KKL91314.1"/>
    </source>
</evidence>
<reference evidence="1" key="1">
    <citation type="journal article" date="2015" name="Nature">
        <title>Complex archaea that bridge the gap between prokaryotes and eukaryotes.</title>
        <authorList>
            <person name="Spang A."/>
            <person name="Saw J.H."/>
            <person name="Jorgensen S.L."/>
            <person name="Zaremba-Niedzwiedzka K."/>
            <person name="Martijn J."/>
            <person name="Lind A.E."/>
            <person name="van Eijk R."/>
            <person name="Schleper C."/>
            <person name="Guy L."/>
            <person name="Ettema T.J."/>
        </authorList>
    </citation>
    <scope>NUCLEOTIDE SEQUENCE</scope>
</reference>
<sequence>MSTRVILPFKTVRLEGQPLQTFQSNVKDVLDSAVDLLSKKENVSLLGNGIGLFADGTTLLPSISNKGDPNTGIYFPAEDTMGFVGRGVEVLRITVPTGLTDSVINSYGTLDASDKDTASVVLEGGLAVEKAVYIGGLLDIGGALNVTGVFTSPGLDDNASSEVLQLESVVDAVNQFQMTNSAVGGPIVLEAIGSDADIDINLNPKGAGIIELVHELHVNLDAAALAPGQDDALISVSVDRAQTSGGDINALDVSGTEGAAVIRALRAGIGVDPIHHDSGTFENMDSFLVLAVDQRAAAIDTGTNVQMFLANGDTITVGHATTFEEIEFQLAIVASGPGVKPTFEFSIAGPGWTPFTPVDGTNKMRASGVVSWDLSDISATWAQHGGEYKIRITRTQNVLGTPPTEDLIQIASETEYGWDKDGALTVATLELAGIPPGSPASNVLYKHPNAGGHFATPITVADTDAAIAGVL</sequence>
<dbReference type="AlphaFoldDB" id="A0A0F9FY39"/>
<name>A0A0F9FY39_9ZZZZ</name>
<comment type="caution">
    <text evidence="1">The sequence shown here is derived from an EMBL/GenBank/DDBJ whole genome shotgun (WGS) entry which is preliminary data.</text>
</comment>